<gene>
    <name evidence="2" type="ORF">SAMN03003324_01798</name>
</gene>
<protein>
    <submittedName>
        <fullName evidence="2">Uncharacterized protein</fullName>
    </submittedName>
</protein>
<organism evidence="2 3">
    <name type="scientific">Pedobacter antarcticus</name>
    <dbReference type="NCBI Taxonomy" id="34086"/>
    <lineage>
        <taxon>Bacteria</taxon>
        <taxon>Pseudomonadati</taxon>
        <taxon>Bacteroidota</taxon>
        <taxon>Sphingobacteriia</taxon>
        <taxon>Sphingobacteriales</taxon>
        <taxon>Sphingobacteriaceae</taxon>
        <taxon>Pedobacter</taxon>
    </lineage>
</organism>
<dbReference type="AlphaFoldDB" id="A0A1I2EG66"/>
<name>A0A1I2EG66_9SPHI</name>
<dbReference type="EMBL" id="FONS01000003">
    <property type="protein sequence ID" value="SFE91719.1"/>
    <property type="molecule type" value="Genomic_DNA"/>
</dbReference>
<accession>A0A1I2EG66</accession>
<proteinExistence type="predicted"/>
<evidence type="ECO:0000313" key="2">
    <source>
        <dbReference type="EMBL" id="SFE91719.1"/>
    </source>
</evidence>
<sequence>MFNSLFVLYGINVGLSEIMIILLGLFVLALILRNILIQPRIKP</sequence>
<evidence type="ECO:0000256" key="1">
    <source>
        <dbReference type="SAM" id="Phobius"/>
    </source>
</evidence>
<dbReference type="Proteomes" id="UP000183129">
    <property type="component" value="Unassembled WGS sequence"/>
</dbReference>
<feature type="transmembrane region" description="Helical" evidence="1">
    <location>
        <begin position="6"/>
        <end position="32"/>
    </location>
</feature>
<evidence type="ECO:0000313" key="3">
    <source>
        <dbReference type="Proteomes" id="UP000183129"/>
    </source>
</evidence>
<keyword evidence="1" id="KW-0812">Transmembrane</keyword>
<keyword evidence="1" id="KW-0472">Membrane</keyword>
<keyword evidence="1" id="KW-1133">Transmembrane helix</keyword>
<reference evidence="2 3" key="1">
    <citation type="submission" date="2016-10" db="EMBL/GenBank/DDBJ databases">
        <authorList>
            <person name="de Groot N.N."/>
        </authorList>
    </citation>
    <scope>NUCLEOTIDE SEQUENCE [LARGE SCALE GENOMIC DNA]</scope>
    <source>
        <strain evidence="2 3">ATCC 51969</strain>
    </source>
</reference>